<sequence length="73" mass="7904">MPTPDQTAAADQFAAIVDSEIDQQVEALKGDLALNDRAHTMVALKQMLESQPRGVVEMWLAAALIRLAEADRG</sequence>
<dbReference type="Proteomes" id="UP000612899">
    <property type="component" value="Unassembled WGS sequence"/>
</dbReference>
<name>A0A8J3QAW2_9ACTN</name>
<dbReference type="EMBL" id="BONY01000036">
    <property type="protein sequence ID" value="GIH07443.1"/>
    <property type="molecule type" value="Genomic_DNA"/>
</dbReference>
<evidence type="ECO:0000313" key="1">
    <source>
        <dbReference type="EMBL" id="GIH07443.1"/>
    </source>
</evidence>
<dbReference type="RefSeq" id="WP_203911233.1">
    <property type="nucleotide sequence ID" value="NZ_BONY01000036.1"/>
</dbReference>
<evidence type="ECO:0000313" key="2">
    <source>
        <dbReference type="Proteomes" id="UP000612899"/>
    </source>
</evidence>
<keyword evidence="2" id="KW-1185">Reference proteome</keyword>
<accession>A0A8J3QAW2</accession>
<reference evidence="1" key="1">
    <citation type="submission" date="2021-01" db="EMBL/GenBank/DDBJ databases">
        <title>Whole genome shotgun sequence of Rhizocola hellebori NBRC 109834.</title>
        <authorList>
            <person name="Komaki H."/>
            <person name="Tamura T."/>
        </authorList>
    </citation>
    <scope>NUCLEOTIDE SEQUENCE</scope>
    <source>
        <strain evidence="1">NBRC 109834</strain>
    </source>
</reference>
<organism evidence="1 2">
    <name type="scientific">Rhizocola hellebori</name>
    <dbReference type="NCBI Taxonomy" id="1392758"/>
    <lineage>
        <taxon>Bacteria</taxon>
        <taxon>Bacillati</taxon>
        <taxon>Actinomycetota</taxon>
        <taxon>Actinomycetes</taxon>
        <taxon>Micromonosporales</taxon>
        <taxon>Micromonosporaceae</taxon>
        <taxon>Rhizocola</taxon>
    </lineage>
</organism>
<proteinExistence type="predicted"/>
<gene>
    <name evidence="1" type="ORF">Rhe02_55100</name>
</gene>
<dbReference type="AlphaFoldDB" id="A0A8J3QAW2"/>
<comment type="caution">
    <text evidence="1">The sequence shown here is derived from an EMBL/GenBank/DDBJ whole genome shotgun (WGS) entry which is preliminary data.</text>
</comment>
<protein>
    <submittedName>
        <fullName evidence="1">Uncharacterized protein</fullName>
    </submittedName>
</protein>